<protein>
    <submittedName>
        <fullName evidence="1">28615_t:CDS:1</fullName>
    </submittedName>
</protein>
<gene>
    <name evidence="1" type="ORF">RPERSI_LOCUS9060</name>
</gene>
<dbReference type="Proteomes" id="UP000789920">
    <property type="component" value="Unassembled WGS sequence"/>
</dbReference>
<reference evidence="1" key="1">
    <citation type="submission" date="2021-06" db="EMBL/GenBank/DDBJ databases">
        <authorList>
            <person name="Kallberg Y."/>
            <person name="Tangrot J."/>
            <person name="Rosling A."/>
        </authorList>
    </citation>
    <scope>NUCLEOTIDE SEQUENCE</scope>
    <source>
        <strain evidence="1">MA461A</strain>
    </source>
</reference>
<evidence type="ECO:0000313" key="2">
    <source>
        <dbReference type="Proteomes" id="UP000789920"/>
    </source>
</evidence>
<keyword evidence="2" id="KW-1185">Reference proteome</keyword>
<evidence type="ECO:0000313" key="1">
    <source>
        <dbReference type="EMBL" id="CAG8679845.1"/>
    </source>
</evidence>
<dbReference type="EMBL" id="CAJVQC010016797">
    <property type="protein sequence ID" value="CAG8679845.1"/>
    <property type="molecule type" value="Genomic_DNA"/>
</dbReference>
<name>A0ACA9NY98_9GLOM</name>
<proteinExistence type="predicted"/>
<organism evidence="1 2">
    <name type="scientific">Racocetra persica</name>
    <dbReference type="NCBI Taxonomy" id="160502"/>
    <lineage>
        <taxon>Eukaryota</taxon>
        <taxon>Fungi</taxon>
        <taxon>Fungi incertae sedis</taxon>
        <taxon>Mucoromycota</taxon>
        <taxon>Glomeromycotina</taxon>
        <taxon>Glomeromycetes</taxon>
        <taxon>Diversisporales</taxon>
        <taxon>Gigasporaceae</taxon>
        <taxon>Racocetra</taxon>
    </lineage>
</organism>
<sequence length="93" mass="10988">MNIKNVDMETKKNGKQLEKILKNDEFEDAFDELQFEDLKKDDEPKAKQKIKINNPVNTIRLIDAIKSKLYYMINVYYEDLELDGLVTLLLDPH</sequence>
<feature type="non-terminal residue" evidence="1">
    <location>
        <position position="1"/>
    </location>
</feature>
<comment type="caution">
    <text evidence="1">The sequence shown here is derived from an EMBL/GenBank/DDBJ whole genome shotgun (WGS) entry which is preliminary data.</text>
</comment>
<accession>A0ACA9NY98</accession>